<accession>A0A1H7YM36</accession>
<dbReference type="InterPro" id="IPR005616">
    <property type="entry name" value="CcmH/CycL/Ccl2/NrfF_N"/>
</dbReference>
<dbReference type="GO" id="GO:0046872">
    <property type="term" value="F:metal ion binding"/>
    <property type="evidence" value="ECO:0007669"/>
    <property type="project" value="UniProtKB-KW"/>
</dbReference>
<evidence type="ECO:0000313" key="8">
    <source>
        <dbReference type="EMBL" id="SEM47001.1"/>
    </source>
</evidence>
<keyword evidence="6" id="KW-0472">Membrane</keyword>
<dbReference type="Pfam" id="PF03918">
    <property type="entry name" value="CcmH"/>
    <property type="match status" value="1"/>
</dbReference>
<dbReference type="PANTHER" id="PTHR47870:SF4">
    <property type="entry name" value="CYTOCHROME C-TYPE BIOGENESIS PROTEIN CYCH"/>
    <property type="match status" value="1"/>
</dbReference>
<evidence type="ECO:0000256" key="5">
    <source>
        <dbReference type="ARBA" id="ARBA00023004"/>
    </source>
</evidence>
<feature type="domain" description="CcmH/CycL/Ccl2/NrfF N-terminal" evidence="7">
    <location>
        <begin position="6"/>
        <end position="144"/>
    </location>
</feature>
<protein>
    <recommendedName>
        <fullName evidence="6">Cytochrome c-type biogenesis protein</fullName>
    </recommendedName>
</protein>
<dbReference type="Gene3D" id="1.10.8.640">
    <property type="entry name" value="Cytochrome C biogenesis protein"/>
    <property type="match status" value="1"/>
</dbReference>
<evidence type="ECO:0000256" key="2">
    <source>
        <dbReference type="ARBA" id="ARBA00022617"/>
    </source>
</evidence>
<reference evidence="8 9" key="1">
    <citation type="submission" date="2016-10" db="EMBL/GenBank/DDBJ databases">
        <authorList>
            <person name="de Groot N.N."/>
        </authorList>
    </citation>
    <scope>NUCLEOTIDE SEQUENCE [LARGE SCALE GENOMIC DNA]</scope>
    <source>
        <strain evidence="8 9">DSM 16213</strain>
    </source>
</reference>
<dbReference type="RefSeq" id="WP_089897803.1">
    <property type="nucleotide sequence ID" value="NZ_FOCI01000001.1"/>
</dbReference>
<keyword evidence="4 6" id="KW-0732">Signal</keyword>
<feature type="signal peptide" evidence="6">
    <location>
        <begin position="1"/>
        <end position="17"/>
    </location>
</feature>
<name>A0A1H7YM36_9RHOB</name>
<feature type="chain" id="PRO_5011331385" description="Cytochrome c-type biogenesis protein" evidence="6">
    <location>
        <begin position="18"/>
        <end position="146"/>
    </location>
</feature>
<comment type="similarity">
    <text evidence="1 6">Belongs to the CcmH/CycL/Ccl2/NrfF family.</text>
</comment>
<dbReference type="InterPro" id="IPR051263">
    <property type="entry name" value="C-type_cytochrome_biogenesis"/>
</dbReference>
<dbReference type="AlphaFoldDB" id="A0A1H7YM36"/>
<organism evidence="8 9">
    <name type="scientific">Loktanella fryxellensis</name>
    <dbReference type="NCBI Taxonomy" id="245187"/>
    <lineage>
        <taxon>Bacteria</taxon>
        <taxon>Pseudomonadati</taxon>
        <taxon>Pseudomonadota</taxon>
        <taxon>Alphaproteobacteria</taxon>
        <taxon>Rhodobacterales</taxon>
        <taxon>Roseobacteraceae</taxon>
        <taxon>Loktanella</taxon>
    </lineage>
</organism>
<dbReference type="STRING" id="245187.SAMN04488003_101224"/>
<evidence type="ECO:0000256" key="1">
    <source>
        <dbReference type="ARBA" id="ARBA00010342"/>
    </source>
</evidence>
<evidence type="ECO:0000256" key="3">
    <source>
        <dbReference type="ARBA" id="ARBA00022723"/>
    </source>
</evidence>
<feature type="transmembrane region" description="Helical" evidence="6">
    <location>
        <begin position="101"/>
        <end position="122"/>
    </location>
</feature>
<keyword evidence="6" id="KW-1133">Transmembrane helix</keyword>
<evidence type="ECO:0000256" key="4">
    <source>
        <dbReference type="ARBA" id="ARBA00022729"/>
    </source>
</evidence>
<keyword evidence="5 6" id="KW-0408">Iron</keyword>
<proteinExistence type="inferred from homology"/>
<sequence length="146" mass="16335">MKWLLLILTLLAAPAWAVQPDEILPDAALEARARDISEGLRCPVCQNESIDESNAPISRDLRILLRERLVAGDSDQEVIDFLVARYGEFVLLEPDTRGANLILWAAAPVLLLLALIVGWVTIRRRPPTEVALTEAEQRDLDRILHP</sequence>
<keyword evidence="3 6" id="KW-0479">Metal-binding</keyword>
<dbReference type="CDD" id="cd16378">
    <property type="entry name" value="CcmH_N"/>
    <property type="match status" value="1"/>
</dbReference>
<evidence type="ECO:0000256" key="6">
    <source>
        <dbReference type="RuleBase" id="RU364112"/>
    </source>
</evidence>
<dbReference type="Proteomes" id="UP000199585">
    <property type="component" value="Unassembled WGS sequence"/>
</dbReference>
<dbReference type="GO" id="GO:0005886">
    <property type="term" value="C:plasma membrane"/>
    <property type="evidence" value="ECO:0007669"/>
    <property type="project" value="TreeGrafter"/>
</dbReference>
<comment type="function">
    <text evidence="6">Possible subunit of a heme lyase.</text>
</comment>
<dbReference type="OrthoDB" id="9804975at2"/>
<gene>
    <name evidence="8" type="ORF">SAMN04488003_101224</name>
</gene>
<dbReference type="PANTHER" id="PTHR47870">
    <property type="entry name" value="CYTOCHROME C-TYPE BIOGENESIS PROTEIN CCMH"/>
    <property type="match status" value="1"/>
</dbReference>
<dbReference type="EMBL" id="FOCI01000001">
    <property type="protein sequence ID" value="SEM47001.1"/>
    <property type="molecule type" value="Genomic_DNA"/>
</dbReference>
<evidence type="ECO:0000259" key="7">
    <source>
        <dbReference type="Pfam" id="PF03918"/>
    </source>
</evidence>
<dbReference type="InterPro" id="IPR038297">
    <property type="entry name" value="CcmH/CycL/NrfF/Ccl2_sf"/>
</dbReference>
<evidence type="ECO:0000313" key="9">
    <source>
        <dbReference type="Proteomes" id="UP000199585"/>
    </source>
</evidence>
<keyword evidence="2 6" id="KW-0349">Heme</keyword>
<keyword evidence="9" id="KW-1185">Reference proteome</keyword>
<keyword evidence="6" id="KW-0812">Transmembrane</keyword>